<sequence length="96" mass="10370">MEVTAAGHGRAWSAGRLIDTSLGRRLRYSAHRVTRDGDWHVLTVGLHDPETGDLLYPSAGRARPAWTPDTAELSLTLPTAPSAVLLRITSRDADAP</sequence>
<evidence type="ECO:0000313" key="1">
    <source>
        <dbReference type="EMBL" id="GGJ67268.1"/>
    </source>
</evidence>
<accession>A0A917P919</accession>
<gene>
    <name evidence="1" type="ORF">GCM10012282_75360</name>
</gene>
<name>A0A917P919_9ACTN</name>
<comment type="caution">
    <text evidence="1">The sequence shown here is derived from an EMBL/GenBank/DDBJ whole genome shotgun (WGS) entry which is preliminary data.</text>
</comment>
<keyword evidence="2" id="KW-1185">Reference proteome</keyword>
<dbReference type="Proteomes" id="UP000625682">
    <property type="component" value="Unassembled WGS sequence"/>
</dbReference>
<reference evidence="1" key="1">
    <citation type="journal article" date="2014" name="Int. J. Syst. Evol. Microbiol.">
        <title>Complete genome sequence of Corynebacterium casei LMG S-19264T (=DSM 44701T), isolated from a smear-ripened cheese.</title>
        <authorList>
            <consortium name="US DOE Joint Genome Institute (JGI-PGF)"/>
            <person name="Walter F."/>
            <person name="Albersmeier A."/>
            <person name="Kalinowski J."/>
            <person name="Ruckert C."/>
        </authorList>
    </citation>
    <scope>NUCLEOTIDE SEQUENCE</scope>
    <source>
        <strain evidence="1">CGMCC 4.7272</strain>
    </source>
</reference>
<proteinExistence type="predicted"/>
<dbReference type="EMBL" id="BMMU01000045">
    <property type="protein sequence ID" value="GGJ67268.1"/>
    <property type="molecule type" value="Genomic_DNA"/>
</dbReference>
<protein>
    <submittedName>
        <fullName evidence="1">Uncharacterized protein</fullName>
    </submittedName>
</protein>
<reference evidence="1" key="2">
    <citation type="submission" date="2020-09" db="EMBL/GenBank/DDBJ databases">
        <authorList>
            <person name="Sun Q."/>
            <person name="Zhou Y."/>
        </authorList>
    </citation>
    <scope>NUCLEOTIDE SEQUENCE</scope>
    <source>
        <strain evidence="1">CGMCC 4.7272</strain>
    </source>
</reference>
<organism evidence="1 2">
    <name type="scientific">Streptomyces lacrimifluminis</name>
    <dbReference type="NCBI Taxonomy" id="1500077"/>
    <lineage>
        <taxon>Bacteria</taxon>
        <taxon>Bacillati</taxon>
        <taxon>Actinomycetota</taxon>
        <taxon>Actinomycetes</taxon>
        <taxon>Kitasatosporales</taxon>
        <taxon>Streptomycetaceae</taxon>
        <taxon>Streptomyces</taxon>
    </lineage>
</organism>
<dbReference type="AlphaFoldDB" id="A0A917P919"/>
<dbReference type="RefSeq" id="WP_308437482.1">
    <property type="nucleotide sequence ID" value="NZ_BAABER010000047.1"/>
</dbReference>
<evidence type="ECO:0000313" key="2">
    <source>
        <dbReference type="Proteomes" id="UP000625682"/>
    </source>
</evidence>